<evidence type="ECO:0000313" key="11">
    <source>
        <dbReference type="EMBL" id="MCQ4770380.1"/>
    </source>
</evidence>
<keyword evidence="8 9" id="KW-0464">Manganese</keyword>
<comment type="cofactor">
    <cofactor evidence="9">
        <name>Mg(2+)</name>
        <dbReference type="ChEBI" id="CHEBI:18420"/>
    </cofactor>
    <cofactor evidence="9">
        <name>Mn(2+)</name>
        <dbReference type="ChEBI" id="CHEBI:29035"/>
    </cofactor>
    <text evidence="9">Mg(2+) or Mn(2+) required for ssDNA cleavage activity.</text>
</comment>
<keyword evidence="6 9" id="KW-0411">Iron-sulfur</keyword>
<keyword evidence="7 9" id="KW-0051">Antiviral defense</keyword>
<name>A0AAW5JPS7_9FIRM</name>
<feature type="domain" description="DUF83" evidence="10">
    <location>
        <begin position="110"/>
        <end position="205"/>
    </location>
</feature>
<dbReference type="Gene3D" id="3.90.320.10">
    <property type="match status" value="1"/>
</dbReference>
<dbReference type="GO" id="GO:0004527">
    <property type="term" value="F:exonuclease activity"/>
    <property type="evidence" value="ECO:0007669"/>
    <property type="project" value="UniProtKB-KW"/>
</dbReference>
<evidence type="ECO:0000256" key="2">
    <source>
        <dbReference type="ARBA" id="ARBA00022723"/>
    </source>
</evidence>
<organism evidence="11 12">
    <name type="scientific">Intestinimonas massiliensis</name>
    <name type="common">ex Afouda et al. 2020</name>
    <dbReference type="NCBI Taxonomy" id="1673721"/>
    <lineage>
        <taxon>Bacteria</taxon>
        <taxon>Bacillati</taxon>
        <taxon>Bacillota</taxon>
        <taxon>Clostridia</taxon>
        <taxon>Eubacteriales</taxon>
        <taxon>Intestinimonas</taxon>
    </lineage>
</organism>
<keyword evidence="4 9" id="KW-0269">Exonuclease</keyword>
<dbReference type="AlphaFoldDB" id="A0AAW5JPS7"/>
<evidence type="ECO:0000256" key="6">
    <source>
        <dbReference type="ARBA" id="ARBA00023014"/>
    </source>
</evidence>
<dbReference type="EMBL" id="JANFYS010000014">
    <property type="protein sequence ID" value="MCQ4770380.1"/>
    <property type="molecule type" value="Genomic_DNA"/>
</dbReference>
<keyword evidence="1 9" id="KW-0540">Nuclease</keyword>
<proteinExistence type="inferred from homology"/>
<dbReference type="Proteomes" id="UP001204562">
    <property type="component" value="Unassembled WGS sequence"/>
</dbReference>
<evidence type="ECO:0000256" key="4">
    <source>
        <dbReference type="ARBA" id="ARBA00022839"/>
    </source>
</evidence>
<gene>
    <name evidence="11" type="primary">cas4</name>
    <name evidence="11" type="ORF">NE579_07880</name>
</gene>
<accession>A0AAW5JPS7</accession>
<evidence type="ECO:0000256" key="1">
    <source>
        <dbReference type="ARBA" id="ARBA00022722"/>
    </source>
</evidence>
<dbReference type="GO" id="GO:0046872">
    <property type="term" value="F:metal ion binding"/>
    <property type="evidence" value="ECO:0007669"/>
    <property type="project" value="UniProtKB-KW"/>
</dbReference>
<evidence type="ECO:0000313" key="12">
    <source>
        <dbReference type="Proteomes" id="UP001204562"/>
    </source>
</evidence>
<dbReference type="GO" id="GO:0051607">
    <property type="term" value="P:defense response to virus"/>
    <property type="evidence" value="ECO:0007669"/>
    <property type="project" value="UniProtKB-KW"/>
</dbReference>
<keyword evidence="2 9" id="KW-0479">Metal-binding</keyword>
<feature type="domain" description="DUF83" evidence="10">
    <location>
        <begin position="20"/>
        <end position="64"/>
    </location>
</feature>
<keyword evidence="5 9" id="KW-0408">Iron</keyword>
<evidence type="ECO:0000256" key="5">
    <source>
        <dbReference type="ARBA" id="ARBA00023004"/>
    </source>
</evidence>
<dbReference type="Pfam" id="PF01930">
    <property type="entry name" value="Cas_Cas4"/>
    <property type="match status" value="2"/>
</dbReference>
<dbReference type="InterPro" id="IPR022765">
    <property type="entry name" value="Dna2/Cas4_DUF83"/>
</dbReference>
<protein>
    <recommendedName>
        <fullName evidence="9">CRISPR-associated exonuclease Cas4</fullName>
        <ecNumber evidence="9">3.1.12.1</ecNumber>
    </recommendedName>
</protein>
<keyword evidence="3 9" id="KW-0378">Hydrolase</keyword>
<evidence type="ECO:0000256" key="7">
    <source>
        <dbReference type="ARBA" id="ARBA00023118"/>
    </source>
</evidence>
<evidence type="ECO:0000256" key="3">
    <source>
        <dbReference type="ARBA" id="ARBA00022801"/>
    </source>
</evidence>
<dbReference type="InterPro" id="IPR013343">
    <property type="entry name" value="CRISPR-assoc_prot_Cas4"/>
</dbReference>
<evidence type="ECO:0000256" key="8">
    <source>
        <dbReference type="ARBA" id="ARBA00023211"/>
    </source>
</evidence>
<sequence>MHPDGVTDYPEEQWLLLSGLQHFRFCRRQWALIHIEQQWAENERTVDGTLMHQRAHDRDRKEVRDGAVITRGMSVFSACLGISGACDVVEFHPDPEGVPLSGRAGQWRPFPVEYKRGAPKPHDADELQLCAQAMCLEEMLCTAVPDGALYYGEIRRRVPVSFSEPLRAEVRACLTEMHDLFRRGHTPKVKPARACSACSLKDLCLPRLLSARSVSDYLRESLEVRP</sequence>
<evidence type="ECO:0000259" key="10">
    <source>
        <dbReference type="Pfam" id="PF01930"/>
    </source>
</evidence>
<dbReference type="InterPro" id="IPR011604">
    <property type="entry name" value="PDDEXK-like_dom_sf"/>
</dbReference>
<dbReference type="EC" id="3.1.12.1" evidence="9"/>
<evidence type="ECO:0000256" key="9">
    <source>
        <dbReference type="RuleBase" id="RU365022"/>
    </source>
</evidence>
<dbReference type="NCBIfam" id="TIGR00372">
    <property type="entry name" value="cas4"/>
    <property type="match status" value="1"/>
</dbReference>
<dbReference type="RefSeq" id="WP_256303868.1">
    <property type="nucleotide sequence ID" value="NZ_JANFYS010000014.1"/>
</dbReference>
<comment type="caution">
    <text evidence="11">The sequence shown here is derived from an EMBL/GenBank/DDBJ whole genome shotgun (WGS) entry which is preliminary data.</text>
</comment>
<comment type="function">
    <text evidence="9">CRISPR (clustered regularly interspaced short palindromic repeat) is an adaptive immune system that provides protection against mobile genetic elements (viruses, transposable elements and conjugative plasmids). CRISPR clusters contain sequences complementary to antecedent mobile elements and target invading nucleic acids. CRISPR clusters are transcribed and processed into CRISPR RNA (crRNA).</text>
</comment>
<dbReference type="GO" id="GO:0051536">
    <property type="term" value="F:iron-sulfur cluster binding"/>
    <property type="evidence" value="ECO:0007669"/>
    <property type="project" value="UniProtKB-KW"/>
</dbReference>
<comment type="similarity">
    <text evidence="9">Belongs to the CRISPR-associated exonuclease Cas4 family.</text>
</comment>
<comment type="cofactor">
    <cofactor evidence="9">
        <name>iron-sulfur cluster</name>
        <dbReference type="ChEBI" id="CHEBI:30408"/>
    </cofactor>
</comment>
<reference evidence="11" key="1">
    <citation type="submission" date="2022-06" db="EMBL/GenBank/DDBJ databases">
        <title>Isolation of gut microbiota from human fecal samples.</title>
        <authorList>
            <person name="Pamer E.G."/>
            <person name="Barat B."/>
            <person name="Waligurski E."/>
            <person name="Medina S."/>
            <person name="Paddock L."/>
            <person name="Mostad J."/>
        </authorList>
    </citation>
    <scope>NUCLEOTIDE SEQUENCE</scope>
    <source>
        <strain evidence="11">DFI.9.91</strain>
    </source>
</reference>